<gene>
    <name evidence="4" type="ORF">ACGRQ9_13925</name>
</gene>
<comment type="similarity">
    <text evidence="1">Belongs to the histone deacetylase family.</text>
</comment>
<feature type="domain" description="Histone deacetylase" evidence="3">
    <location>
        <begin position="30"/>
        <end position="287"/>
    </location>
</feature>
<dbReference type="PANTHER" id="PTHR10625">
    <property type="entry name" value="HISTONE DEACETYLASE HDAC1-RELATED"/>
    <property type="match status" value="1"/>
</dbReference>
<dbReference type="Proteomes" id="UP001607151">
    <property type="component" value="Unassembled WGS sequence"/>
</dbReference>
<dbReference type="InterPro" id="IPR000286">
    <property type="entry name" value="HDACs"/>
</dbReference>
<dbReference type="EMBL" id="JBIHSN010000003">
    <property type="protein sequence ID" value="MFH0266541.1"/>
    <property type="molecule type" value="Genomic_DNA"/>
</dbReference>
<keyword evidence="2" id="KW-0378">Hydrolase</keyword>
<reference evidence="4 5" key="1">
    <citation type="submission" date="2024-10" db="EMBL/GenBank/DDBJ databases">
        <authorList>
            <person name="Yibar A."/>
            <person name="Saticioglu I.B."/>
            <person name="Duman M."/>
            <person name="Ajmi N."/>
            <person name="Gurler F."/>
            <person name="Ay H."/>
            <person name="Onuk E."/>
            <person name="Guler S."/>
            <person name="Romalde J.L."/>
        </authorList>
    </citation>
    <scope>NUCLEOTIDE SEQUENCE [LARGE SCALE GENOMIC DNA]</scope>
    <source>
        <strain evidence="4 5">14-MA-B</strain>
    </source>
</reference>
<dbReference type="InterPro" id="IPR023801">
    <property type="entry name" value="His_deacetylse_dom"/>
</dbReference>
<protein>
    <submittedName>
        <fullName evidence="4">Histone deacetylase</fullName>
    </submittedName>
</protein>
<evidence type="ECO:0000313" key="5">
    <source>
        <dbReference type="Proteomes" id="UP001607151"/>
    </source>
</evidence>
<evidence type="ECO:0000256" key="1">
    <source>
        <dbReference type="ARBA" id="ARBA00005947"/>
    </source>
</evidence>
<proteinExistence type="inferred from homology"/>
<dbReference type="PRINTS" id="PR01270">
    <property type="entry name" value="HDASUPER"/>
</dbReference>
<dbReference type="InterPro" id="IPR037138">
    <property type="entry name" value="His_deacetylse_dom_sf"/>
</dbReference>
<dbReference type="Pfam" id="PF00850">
    <property type="entry name" value="Hist_deacetyl"/>
    <property type="match status" value="1"/>
</dbReference>
<evidence type="ECO:0000259" key="3">
    <source>
        <dbReference type="Pfam" id="PF00850"/>
    </source>
</evidence>
<sequence>MLPLIYHPIYSDLVLPDGHRYPIHKYQLLYQAILTKLETNRCWQNSFRFVQPEALSVEQIKLVHDADYVDALMSGRLPEAKMRRIGFPWSEALIQRTLFSAGGTCKTVEMALENQVAIHLSGGYHHAHADFGSGFCLFNDLALAAHYALSVDGIDKVLIIDSDVHHGDGTAALCQQHHDIITVSFHCEKNFPARKPDSNIDIGLPREAEDDEFLESFTTVVEMAVNLYQPDFILYDAGVDIHCDDELGYLNVTSAGIYRRDRFMFELARRKSLPIASVIGGGYRSNHADLIPLHLQLVQAAKEVFYDEENNVE</sequence>
<evidence type="ECO:0000256" key="2">
    <source>
        <dbReference type="ARBA" id="ARBA00022801"/>
    </source>
</evidence>
<dbReference type="CDD" id="cd09993">
    <property type="entry name" value="HDAC_classIV"/>
    <property type="match status" value="1"/>
</dbReference>
<dbReference type="PANTHER" id="PTHR10625:SF19">
    <property type="entry name" value="HISTONE DEACETYLASE 12"/>
    <property type="match status" value="1"/>
</dbReference>
<dbReference type="InterPro" id="IPR023696">
    <property type="entry name" value="Ureohydrolase_dom_sf"/>
</dbReference>
<dbReference type="RefSeq" id="WP_394608783.1">
    <property type="nucleotide sequence ID" value="NZ_JBIHSN010000003.1"/>
</dbReference>
<keyword evidence="5" id="KW-1185">Reference proteome</keyword>
<evidence type="ECO:0000313" key="4">
    <source>
        <dbReference type="EMBL" id="MFH0266541.1"/>
    </source>
</evidence>
<dbReference type="SUPFAM" id="SSF52768">
    <property type="entry name" value="Arginase/deacetylase"/>
    <property type="match status" value="1"/>
</dbReference>
<dbReference type="Gene3D" id="3.40.800.20">
    <property type="entry name" value="Histone deacetylase domain"/>
    <property type="match status" value="1"/>
</dbReference>
<organism evidence="4 5">
    <name type="scientific">Vibrio rumoiensis</name>
    <dbReference type="NCBI Taxonomy" id="76258"/>
    <lineage>
        <taxon>Bacteria</taxon>
        <taxon>Pseudomonadati</taxon>
        <taxon>Pseudomonadota</taxon>
        <taxon>Gammaproteobacteria</taxon>
        <taxon>Vibrionales</taxon>
        <taxon>Vibrionaceae</taxon>
        <taxon>Vibrio</taxon>
    </lineage>
</organism>
<accession>A0ABW7IYP2</accession>
<comment type="caution">
    <text evidence="4">The sequence shown here is derived from an EMBL/GenBank/DDBJ whole genome shotgun (WGS) entry which is preliminary data.</text>
</comment>
<name>A0ABW7IYP2_9VIBR</name>
<dbReference type="InterPro" id="IPR044150">
    <property type="entry name" value="HDAC_classIV"/>
</dbReference>